<dbReference type="Gene3D" id="3.90.79.10">
    <property type="entry name" value="Nucleoside Triphosphate Pyrophosphohydrolase"/>
    <property type="match status" value="1"/>
</dbReference>
<evidence type="ECO:0000256" key="1">
    <source>
        <dbReference type="ARBA" id="ARBA00022801"/>
    </source>
</evidence>
<comment type="caution">
    <text evidence="3">The sequence shown here is derived from an EMBL/GenBank/DDBJ whole genome shotgun (WGS) entry which is preliminary data.</text>
</comment>
<dbReference type="GO" id="GO:0016787">
    <property type="term" value="F:hydrolase activity"/>
    <property type="evidence" value="ECO:0007669"/>
    <property type="project" value="UniProtKB-KW"/>
</dbReference>
<dbReference type="InterPro" id="IPR015797">
    <property type="entry name" value="NUDIX_hydrolase-like_dom_sf"/>
</dbReference>
<dbReference type="PANTHER" id="PTHR43736">
    <property type="entry name" value="ADP-RIBOSE PYROPHOSPHATASE"/>
    <property type="match status" value="1"/>
</dbReference>
<dbReference type="PRINTS" id="PR00502">
    <property type="entry name" value="NUDIXFAMILY"/>
</dbReference>
<proteinExistence type="predicted"/>
<reference evidence="4" key="1">
    <citation type="journal article" date="2019" name="Int. J. Syst. Evol. Microbiol.">
        <title>The Global Catalogue of Microorganisms (GCM) 10K type strain sequencing project: providing services to taxonomists for standard genome sequencing and annotation.</title>
        <authorList>
            <consortium name="The Broad Institute Genomics Platform"/>
            <consortium name="The Broad Institute Genome Sequencing Center for Infectious Disease"/>
            <person name="Wu L."/>
            <person name="Ma J."/>
        </authorList>
    </citation>
    <scope>NUCLEOTIDE SEQUENCE [LARGE SCALE GENOMIC DNA]</scope>
    <source>
        <strain evidence="4">CECT 8979</strain>
    </source>
</reference>
<sequence>MSEYTVYVGDKPIVLTTDFKEEDNSKTFLLKSVKMGKVIKLLNKTDIAEVRLVDKNVDKLLKRFLKKLPKVTAGGGKVFNAKGDILFIYRNDKWDLPKGKTEKKESIEDSAIREVEEETGVKDLKIVKPLPKTYHIFKRNGRHKVKITHWFEMKTDYTGPLHPEENEGITKVEWLNSKSSEDALHNSYANIKLLF</sequence>
<dbReference type="Pfam" id="PF00293">
    <property type="entry name" value="NUDIX"/>
    <property type="match status" value="1"/>
</dbReference>
<keyword evidence="4" id="KW-1185">Reference proteome</keyword>
<keyword evidence="1 3" id="KW-0378">Hydrolase</keyword>
<dbReference type="RefSeq" id="WP_386102714.1">
    <property type="nucleotide sequence ID" value="NZ_JBHSAT010000023.1"/>
</dbReference>
<accession>A0ABV8ANV8</accession>
<dbReference type="InterPro" id="IPR000086">
    <property type="entry name" value="NUDIX_hydrolase_dom"/>
</dbReference>
<evidence type="ECO:0000259" key="2">
    <source>
        <dbReference type="PROSITE" id="PS51462"/>
    </source>
</evidence>
<dbReference type="PANTHER" id="PTHR43736:SF1">
    <property type="entry name" value="DIHYDRONEOPTERIN TRIPHOSPHATE DIPHOSPHATASE"/>
    <property type="match status" value="1"/>
</dbReference>
<dbReference type="Proteomes" id="UP001595812">
    <property type="component" value="Unassembled WGS sequence"/>
</dbReference>
<dbReference type="EMBL" id="JBHSAT010000023">
    <property type="protein sequence ID" value="MFC3878412.1"/>
    <property type="molecule type" value="Genomic_DNA"/>
</dbReference>
<dbReference type="EC" id="3.6.-.-" evidence="3"/>
<name>A0ABV8ANV8_9FLAO</name>
<dbReference type="InterPro" id="IPR020476">
    <property type="entry name" value="Nudix_hydrolase"/>
</dbReference>
<gene>
    <name evidence="3" type="ORF">ACFOSX_14320</name>
</gene>
<organism evidence="3 4">
    <name type="scientific">Winogradskyella maritima</name>
    <dbReference type="NCBI Taxonomy" id="1517766"/>
    <lineage>
        <taxon>Bacteria</taxon>
        <taxon>Pseudomonadati</taxon>
        <taxon>Bacteroidota</taxon>
        <taxon>Flavobacteriia</taxon>
        <taxon>Flavobacteriales</taxon>
        <taxon>Flavobacteriaceae</taxon>
        <taxon>Winogradskyella</taxon>
    </lineage>
</organism>
<dbReference type="CDD" id="cd03673">
    <property type="entry name" value="NUDIX_Ap6A_hydrolase"/>
    <property type="match status" value="1"/>
</dbReference>
<evidence type="ECO:0000313" key="3">
    <source>
        <dbReference type="EMBL" id="MFC3878412.1"/>
    </source>
</evidence>
<dbReference type="PROSITE" id="PS51462">
    <property type="entry name" value="NUDIX"/>
    <property type="match status" value="1"/>
</dbReference>
<dbReference type="SUPFAM" id="SSF55811">
    <property type="entry name" value="Nudix"/>
    <property type="match status" value="1"/>
</dbReference>
<evidence type="ECO:0000313" key="4">
    <source>
        <dbReference type="Proteomes" id="UP001595812"/>
    </source>
</evidence>
<protein>
    <submittedName>
        <fullName evidence="3">NUDIX hydrolase</fullName>
        <ecNumber evidence="3">3.6.-.-</ecNumber>
    </submittedName>
</protein>
<feature type="domain" description="Nudix hydrolase" evidence="2">
    <location>
        <begin position="69"/>
        <end position="195"/>
    </location>
</feature>